<protein>
    <recommendedName>
        <fullName evidence="9">MFS transporter</fullName>
    </recommendedName>
</protein>
<feature type="transmembrane region" description="Helical" evidence="6">
    <location>
        <begin position="351"/>
        <end position="372"/>
    </location>
</feature>
<dbReference type="EMBL" id="APGJ01000003">
    <property type="protein sequence ID" value="EYD73030.1"/>
    <property type="molecule type" value="Genomic_DNA"/>
</dbReference>
<feature type="transmembrane region" description="Helical" evidence="6">
    <location>
        <begin position="281"/>
        <end position="302"/>
    </location>
</feature>
<evidence type="ECO:0000313" key="7">
    <source>
        <dbReference type="EMBL" id="EYD73030.1"/>
    </source>
</evidence>
<evidence type="ECO:0000256" key="6">
    <source>
        <dbReference type="SAM" id="Phobius"/>
    </source>
</evidence>
<evidence type="ECO:0000256" key="2">
    <source>
        <dbReference type="ARBA" id="ARBA00022475"/>
    </source>
</evidence>
<dbReference type="RefSeq" id="WP_017927939.1">
    <property type="nucleotide sequence ID" value="NZ_KB822996.1"/>
</dbReference>
<evidence type="ECO:0000256" key="5">
    <source>
        <dbReference type="ARBA" id="ARBA00023136"/>
    </source>
</evidence>
<sequence length="405" mass="40974">MFAATRARLGGNRGLGPLLLAQVPADFADWLDFVAVTALLAFTWSAPTQAFAWLAVGLGLPYLTVGLVAGALVDRLDLNRVLVWSNIGRAVATAALILAPDWPVLVAIIFARGCADAFFTPAKQAALQARTMEADLIFANGLSHSINQSSKIVAPALGGAMLAFLDPQGVFAINAVVSMLAGLVLSRLDPFEREGPARPPRPILHDVAEGLRLVRRSPVLRAAISLMALGFFAMFFYDTLIAPLVKALGQDETALGLCLAAVGAGGVLGGLLIGGARGTGGAFATIAAGNTAAALILGGLGLAEMLGWIAPLWLLLALFGLAGVVSALSLVPYRALIQSGAGPGGVGRVSALSEGANAAALLVAPFLGAALAEAVSVGAAFVAGGTVTLVIAGTALGLALRHRAG</sequence>
<name>A0A017HFG6_9RHOB</name>
<dbReference type="Pfam" id="PF07690">
    <property type="entry name" value="MFS_1"/>
    <property type="match status" value="1"/>
</dbReference>
<dbReference type="InterPro" id="IPR011701">
    <property type="entry name" value="MFS"/>
</dbReference>
<dbReference type="PANTHER" id="PTHR23513:SF6">
    <property type="entry name" value="MAJOR FACILITATOR SUPERFAMILY ASSOCIATED DOMAIN-CONTAINING PROTEIN"/>
    <property type="match status" value="1"/>
</dbReference>
<evidence type="ECO:0000256" key="4">
    <source>
        <dbReference type="ARBA" id="ARBA00022989"/>
    </source>
</evidence>
<evidence type="ECO:0008006" key="9">
    <source>
        <dbReference type="Google" id="ProtNLM"/>
    </source>
</evidence>
<comment type="caution">
    <text evidence="7">The sequence shown here is derived from an EMBL/GenBank/DDBJ whole genome shotgun (WGS) entry which is preliminary data.</text>
</comment>
<evidence type="ECO:0000256" key="1">
    <source>
        <dbReference type="ARBA" id="ARBA00004651"/>
    </source>
</evidence>
<dbReference type="Gene3D" id="1.20.1250.20">
    <property type="entry name" value="MFS general substrate transporter like domains"/>
    <property type="match status" value="1"/>
</dbReference>
<dbReference type="AlphaFoldDB" id="A0A017HFG6"/>
<dbReference type="InterPro" id="IPR036259">
    <property type="entry name" value="MFS_trans_sf"/>
</dbReference>
<dbReference type="OrthoDB" id="9809918at2"/>
<dbReference type="HOGENOM" id="CLU_034180_15_3_5"/>
<dbReference type="SUPFAM" id="SSF103473">
    <property type="entry name" value="MFS general substrate transporter"/>
    <property type="match status" value="1"/>
</dbReference>
<evidence type="ECO:0000256" key="3">
    <source>
        <dbReference type="ARBA" id="ARBA00022692"/>
    </source>
</evidence>
<dbReference type="Proteomes" id="UP000025047">
    <property type="component" value="Unassembled WGS sequence"/>
</dbReference>
<keyword evidence="8" id="KW-1185">Reference proteome</keyword>
<keyword evidence="2" id="KW-1003">Cell membrane</keyword>
<dbReference type="CDD" id="cd06173">
    <property type="entry name" value="MFS_MefA_like"/>
    <property type="match status" value="1"/>
</dbReference>
<reference evidence="7 8" key="1">
    <citation type="submission" date="2013-03" db="EMBL/GenBank/DDBJ databases">
        <authorList>
            <person name="Fiebig A."/>
            <person name="Goeker M."/>
            <person name="Klenk H.-P.P."/>
        </authorList>
    </citation>
    <scope>NUCLEOTIDE SEQUENCE [LARGE SCALE GENOMIC DNA]</scope>
    <source>
        <strain evidence="7 8">DSM 17492</strain>
    </source>
</reference>
<dbReference type="STRING" id="1122180.Lokhon_00555"/>
<gene>
    <name evidence="7" type="ORF">Lokhon_00555</name>
</gene>
<feature type="transmembrane region" description="Helical" evidence="6">
    <location>
        <begin position="308"/>
        <end position="331"/>
    </location>
</feature>
<comment type="subcellular location">
    <subcellularLocation>
        <location evidence="1">Cell membrane</location>
        <topology evidence="1">Multi-pass membrane protein</topology>
    </subcellularLocation>
</comment>
<feature type="transmembrane region" description="Helical" evidence="6">
    <location>
        <begin position="254"/>
        <end position="274"/>
    </location>
</feature>
<keyword evidence="4 6" id="KW-1133">Transmembrane helix</keyword>
<dbReference type="PATRIC" id="fig|1122180.6.peg.558"/>
<accession>A0A017HFG6</accession>
<feature type="transmembrane region" description="Helical" evidence="6">
    <location>
        <begin position="51"/>
        <end position="73"/>
    </location>
</feature>
<dbReference type="GO" id="GO:0005886">
    <property type="term" value="C:plasma membrane"/>
    <property type="evidence" value="ECO:0007669"/>
    <property type="project" value="UniProtKB-SubCell"/>
</dbReference>
<keyword evidence="3 6" id="KW-0812">Transmembrane</keyword>
<dbReference type="PANTHER" id="PTHR23513">
    <property type="entry name" value="INTEGRAL MEMBRANE EFFLUX PROTEIN-RELATED"/>
    <property type="match status" value="1"/>
</dbReference>
<proteinExistence type="predicted"/>
<feature type="transmembrane region" description="Helical" evidence="6">
    <location>
        <begin position="378"/>
        <end position="400"/>
    </location>
</feature>
<keyword evidence="5 6" id="KW-0472">Membrane</keyword>
<dbReference type="eggNOG" id="COG2814">
    <property type="taxonomic scope" value="Bacteria"/>
</dbReference>
<feature type="transmembrane region" description="Helical" evidence="6">
    <location>
        <begin position="219"/>
        <end position="242"/>
    </location>
</feature>
<dbReference type="GO" id="GO:0022857">
    <property type="term" value="F:transmembrane transporter activity"/>
    <property type="evidence" value="ECO:0007669"/>
    <property type="project" value="InterPro"/>
</dbReference>
<evidence type="ECO:0000313" key="8">
    <source>
        <dbReference type="Proteomes" id="UP000025047"/>
    </source>
</evidence>
<organism evidence="7 8">
    <name type="scientific">Limimaricola hongkongensis DSM 17492</name>
    <dbReference type="NCBI Taxonomy" id="1122180"/>
    <lineage>
        <taxon>Bacteria</taxon>
        <taxon>Pseudomonadati</taxon>
        <taxon>Pseudomonadota</taxon>
        <taxon>Alphaproteobacteria</taxon>
        <taxon>Rhodobacterales</taxon>
        <taxon>Paracoccaceae</taxon>
        <taxon>Limimaricola</taxon>
    </lineage>
</organism>